<evidence type="ECO:0000313" key="3">
    <source>
        <dbReference type="Proteomes" id="UP000176241"/>
    </source>
</evidence>
<reference evidence="2 3" key="1">
    <citation type="journal article" date="2016" name="Nat. Commun.">
        <title>Thousands of microbial genomes shed light on interconnected biogeochemical processes in an aquifer system.</title>
        <authorList>
            <person name="Anantharaman K."/>
            <person name="Brown C.T."/>
            <person name="Hug L.A."/>
            <person name="Sharon I."/>
            <person name="Castelle C.J."/>
            <person name="Probst A.J."/>
            <person name="Thomas B.C."/>
            <person name="Singh A."/>
            <person name="Wilkins M.J."/>
            <person name="Karaoz U."/>
            <person name="Brodie E.L."/>
            <person name="Williams K.H."/>
            <person name="Hubbard S.S."/>
            <person name="Banfield J.F."/>
        </authorList>
    </citation>
    <scope>NUCLEOTIDE SEQUENCE [LARGE SCALE GENOMIC DNA]</scope>
</reference>
<protein>
    <recommendedName>
        <fullName evidence="1">PRC-barrel domain-containing protein</fullName>
    </recommendedName>
</protein>
<proteinExistence type="predicted"/>
<gene>
    <name evidence="2" type="ORF">A2731_02665</name>
</gene>
<sequence>MKKLVIRYLVSMEITSDNLINLPVYTQSGQYLGRVTSFEIDVDSYAIIYYHVRTGLIKGLWHQELLISQSQVISVSKEKMVVDDNVGKQPEADWEKIKLVTPAAE</sequence>
<comment type="caution">
    <text evidence="2">The sequence shown here is derived from an EMBL/GenBank/DDBJ whole genome shotgun (WGS) entry which is preliminary data.</text>
</comment>
<organism evidence="2 3">
    <name type="scientific">Candidatus Buchananbacteria bacterium RIFCSPHIGHO2_01_FULL_39_8</name>
    <dbReference type="NCBI Taxonomy" id="1797533"/>
    <lineage>
        <taxon>Bacteria</taxon>
        <taxon>Candidatus Buchananiibacteriota</taxon>
    </lineage>
</organism>
<name>A0A1G1XVG7_9BACT</name>
<evidence type="ECO:0000313" key="2">
    <source>
        <dbReference type="EMBL" id="OGY43297.1"/>
    </source>
</evidence>
<dbReference type="InterPro" id="IPR027275">
    <property type="entry name" value="PRC-brl_dom"/>
</dbReference>
<dbReference type="STRING" id="1797533.A2731_02665"/>
<dbReference type="Pfam" id="PF05239">
    <property type="entry name" value="PRC"/>
    <property type="match status" value="1"/>
</dbReference>
<dbReference type="SUPFAM" id="SSF50346">
    <property type="entry name" value="PRC-barrel domain"/>
    <property type="match status" value="1"/>
</dbReference>
<dbReference type="InterPro" id="IPR011033">
    <property type="entry name" value="PRC_barrel-like_sf"/>
</dbReference>
<dbReference type="AlphaFoldDB" id="A0A1G1XVG7"/>
<dbReference type="EMBL" id="MHIC01000051">
    <property type="protein sequence ID" value="OGY43297.1"/>
    <property type="molecule type" value="Genomic_DNA"/>
</dbReference>
<evidence type="ECO:0000259" key="1">
    <source>
        <dbReference type="Pfam" id="PF05239"/>
    </source>
</evidence>
<feature type="domain" description="PRC-barrel" evidence="1">
    <location>
        <begin position="13"/>
        <end position="85"/>
    </location>
</feature>
<accession>A0A1G1XVG7</accession>
<dbReference type="Proteomes" id="UP000176241">
    <property type="component" value="Unassembled WGS sequence"/>
</dbReference>
<dbReference type="Gene3D" id="2.30.30.240">
    <property type="entry name" value="PRC-barrel domain"/>
    <property type="match status" value="1"/>
</dbReference>